<dbReference type="PANTHER" id="PTHR43418:SF4">
    <property type="entry name" value="MULTIFUNCTIONAL TRYPTOPHAN BIOSYNTHESIS PROTEIN"/>
    <property type="match status" value="1"/>
</dbReference>
<dbReference type="PANTHER" id="PTHR43418">
    <property type="entry name" value="MULTIFUNCTIONAL TRYPTOPHAN BIOSYNTHESIS PROTEIN-RELATED"/>
    <property type="match status" value="1"/>
</dbReference>
<gene>
    <name evidence="3" type="ORF">SAMN00017477_1791</name>
</gene>
<sequence length="194" mass="21703">MIDNYDSFTYNVVTYLNILKEEVVVKKNDEITIDEVVELNPEAIVISPGPKSPEESKISLEILKKLQGKYPILGICLGHQAFAVSRGVKVVEGTRPMHGKMSEIEHDGKGVFKGVPNPTTVMRYHSLVAEDNLFVDGEYNGMKITSKTKDGVIMGLRDESMKIETVQFHPESVGTKYGLQMIENFLAEVRNDKN</sequence>
<evidence type="ECO:0000313" key="3">
    <source>
        <dbReference type="EMBL" id="SMB91347.1"/>
    </source>
</evidence>
<dbReference type="STRING" id="573058.SAMN00017477_1791"/>
<dbReference type="PRINTS" id="PR00096">
    <property type="entry name" value="GATASE"/>
</dbReference>
<dbReference type="Gene3D" id="3.40.50.880">
    <property type="match status" value="1"/>
</dbReference>
<dbReference type="GO" id="GO:0005829">
    <property type="term" value="C:cytosol"/>
    <property type="evidence" value="ECO:0007669"/>
    <property type="project" value="TreeGrafter"/>
</dbReference>
<name>A0A1W1VD30_PEPAS</name>
<feature type="domain" description="Glutamine amidotransferase" evidence="2">
    <location>
        <begin position="1"/>
        <end position="188"/>
    </location>
</feature>
<dbReference type="InterPro" id="IPR006221">
    <property type="entry name" value="TrpG/PapA_dom"/>
</dbReference>
<protein>
    <submittedName>
        <fullName evidence="3">Para-aminobenzoate synthetase component 2</fullName>
    </submittedName>
</protein>
<proteinExistence type="predicted"/>
<evidence type="ECO:0000256" key="1">
    <source>
        <dbReference type="ARBA" id="ARBA00022962"/>
    </source>
</evidence>
<dbReference type="SUPFAM" id="SSF52317">
    <property type="entry name" value="Class I glutamine amidotransferase-like"/>
    <property type="match status" value="1"/>
</dbReference>
<dbReference type="InterPro" id="IPR029062">
    <property type="entry name" value="Class_I_gatase-like"/>
</dbReference>
<dbReference type="FunFam" id="3.40.50.880:FF:000003">
    <property type="entry name" value="Anthranilate synthase component II"/>
    <property type="match status" value="1"/>
</dbReference>
<dbReference type="PRINTS" id="PR00097">
    <property type="entry name" value="ANTSNTHASEII"/>
</dbReference>
<dbReference type="NCBIfam" id="TIGR00566">
    <property type="entry name" value="trpG_papA"/>
    <property type="match status" value="1"/>
</dbReference>
<dbReference type="CDD" id="cd01743">
    <property type="entry name" value="GATase1_Anthranilate_Synthase"/>
    <property type="match status" value="1"/>
</dbReference>
<keyword evidence="1" id="KW-0315">Glutamine amidotransferase</keyword>
<dbReference type="Proteomes" id="UP000192368">
    <property type="component" value="Unassembled WGS sequence"/>
</dbReference>
<dbReference type="PROSITE" id="PS51273">
    <property type="entry name" value="GATASE_TYPE_1"/>
    <property type="match status" value="1"/>
</dbReference>
<organism evidence="3 4">
    <name type="scientific">Peptoniphilus asaccharolyticus DSM 20463</name>
    <dbReference type="NCBI Taxonomy" id="573058"/>
    <lineage>
        <taxon>Bacteria</taxon>
        <taxon>Bacillati</taxon>
        <taxon>Bacillota</taxon>
        <taxon>Tissierellia</taxon>
        <taxon>Tissierellales</taxon>
        <taxon>Peptoniphilaceae</taxon>
        <taxon>Peptoniphilus</taxon>
    </lineage>
</organism>
<dbReference type="EMBL" id="FWWR01000011">
    <property type="protein sequence ID" value="SMB91347.1"/>
    <property type="molecule type" value="Genomic_DNA"/>
</dbReference>
<dbReference type="InterPro" id="IPR017926">
    <property type="entry name" value="GATASE"/>
</dbReference>
<dbReference type="GO" id="GO:0004049">
    <property type="term" value="F:anthranilate synthase activity"/>
    <property type="evidence" value="ECO:0007669"/>
    <property type="project" value="TreeGrafter"/>
</dbReference>
<dbReference type="Pfam" id="PF00117">
    <property type="entry name" value="GATase"/>
    <property type="match status" value="1"/>
</dbReference>
<dbReference type="AlphaFoldDB" id="A0A1W1VD30"/>
<reference evidence="4" key="1">
    <citation type="submission" date="2017-04" db="EMBL/GenBank/DDBJ databases">
        <authorList>
            <person name="Varghese N."/>
            <person name="Submissions S."/>
        </authorList>
    </citation>
    <scope>NUCLEOTIDE SEQUENCE [LARGE SCALE GENOMIC DNA]</scope>
    <source>
        <strain evidence="4">DSM 20463</strain>
    </source>
</reference>
<dbReference type="InterPro" id="IPR050472">
    <property type="entry name" value="Anth_synth/Amidotransfase"/>
</dbReference>
<dbReference type="PRINTS" id="PR00099">
    <property type="entry name" value="CPSGATASE"/>
</dbReference>
<dbReference type="GO" id="GO:0000162">
    <property type="term" value="P:L-tryptophan biosynthetic process"/>
    <property type="evidence" value="ECO:0007669"/>
    <property type="project" value="TreeGrafter"/>
</dbReference>
<accession>A0A1W1VD30</accession>
<evidence type="ECO:0000259" key="2">
    <source>
        <dbReference type="Pfam" id="PF00117"/>
    </source>
</evidence>
<evidence type="ECO:0000313" key="4">
    <source>
        <dbReference type="Proteomes" id="UP000192368"/>
    </source>
</evidence>
<keyword evidence="4" id="KW-1185">Reference proteome</keyword>